<evidence type="ECO:0000313" key="1">
    <source>
        <dbReference type="EMBL" id="HFH28953.1"/>
    </source>
</evidence>
<accession>A0A7C3E8H4</accession>
<dbReference type="Gene3D" id="3.10.450.620">
    <property type="entry name" value="JHP933, nucleotidyltransferase-like core domain"/>
    <property type="match status" value="1"/>
</dbReference>
<reference evidence="1" key="1">
    <citation type="journal article" date="2020" name="mSystems">
        <title>Genome- and Community-Level Interaction Insights into Carbon Utilization and Element Cycling Functions of Hydrothermarchaeota in Hydrothermal Sediment.</title>
        <authorList>
            <person name="Zhou Z."/>
            <person name="Liu Y."/>
            <person name="Xu W."/>
            <person name="Pan J."/>
            <person name="Luo Z.H."/>
            <person name="Li M."/>
        </authorList>
    </citation>
    <scope>NUCLEOTIDE SEQUENCE [LARGE SCALE GENOMIC DNA]</scope>
    <source>
        <strain evidence="1">SpSt-503</strain>
    </source>
</reference>
<name>A0A7C3E8H4_9SPIR</name>
<dbReference type="EMBL" id="DSVL01000170">
    <property type="protein sequence ID" value="HFH28953.1"/>
    <property type="molecule type" value="Genomic_DNA"/>
</dbReference>
<sequence length="230" mass="27139">MDNAYYDQLYLLQDDVLNLVFREPYGFYLTGGTALSRFYFNHRYSDDLDFFHSDCAVFPDAFRLMLRSFRERWPDITLEVDARDFKRLWLKVQNTILKIDFVADRVPRIGIPAVRGSFRVDTVRNILSNKVCAILGRDEEKDVADLIWISKKRQFFWPTVLADAQTKEQFTKDELSYRLSTFPIHLLNNVHFIQEMEQHNYEHALQVIIQDIQAGTDNHLAEKPLSIPLE</sequence>
<dbReference type="InterPro" id="IPR014942">
    <property type="entry name" value="AbiEii"/>
</dbReference>
<dbReference type="Pfam" id="PF08843">
    <property type="entry name" value="AbiEii"/>
    <property type="match status" value="1"/>
</dbReference>
<comment type="caution">
    <text evidence="1">The sequence shown here is derived from an EMBL/GenBank/DDBJ whole genome shotgun (WGS) entry which is preliminary data.</text>
</comment>
<proteinExistence type="predicted"/>
<dbReference type="AlphaFoldDB" id="A0A7C3E8H4"/>
<evidence type="ECO:0008006" key="2">
    <source>
        <dbReference type="Google" id="ProtNLM"/>
    </source>
</evidence>
<organism evidence="1">
    <name type="scientific">Gracilinema caldarium</name>
    <dbReference type="NCBI Taxonomy" id="215591"/>
    <lineage>
        <taxon>Bacteria</taxon>
        <taxon>Pseudomonadati</taxon>
        <taxon>Spirochaetota</taxon>
        <taxon>Spirochaetia</taxon>
        <taxon>Spirochaetales</taxon>
        <taxon>Breznakiellaceae</taxon>
        <taxon>Gracilinema</taxon>
    </lineage>
</organism>
<gene>
    <name evidence="1" type="ORF">ENS59_05505</name>
</gene>
<protein>
    <recommendedName>
        <fullName evidence="2">Nucleotidyl transferase AbiEii/AbiGii toxin family protein</fullName>
    </recommendedName>
</protein>